<organism evidence="3 4">
    <name type="scientific">Panagrolaimus davidi</name>
    <dbReference type="NCBI Taxonomy" id="227884"/>
    <lineage>
        <taxon>Eukaryota</taxon>
        <taxon>Metazoa</taxon>
        <taxon>Ecdysozoa</taxon>
        <taxon>Nematoda</taxon>
        <taxon>Chromadorea</taxon>
        <taxon>Rhabditida</taxon>
        <taxon>Tylenchina</taxon>
        <taxon>Panagrolaimomorpha</taxon>
        <taxon>Panagrolaimoidea</taxon>
        <taxon>Panagrolaimidae</taxon>
        <taxon>Panagrolaimus</taxon>
    </lineage>
</organism>
<protein>
    <submittedName>
        <fullName evidence="4">Speckle-type POZ protein</fullName>
    </submittedName>
</protein>
<dbReference type="Proteomes" id="UP000887578">
    <property type="component" value="Unplaced"/>
</dbReference>
<sequence>MALIASSTMSEYPINLEWTIAEDRLKALKDSINNEYLGSEKFTAIHSSGVQYCLRIYPNGNINAQRGKTHVCLWLELGNEKKVNAEYTFSIKSAEWNYKINLTFEKSTGWGSNCFTVAELFDPNKKFIVDGKFTLKVEGVLKIEHEESKWKRKLLKPKRTTTQGLRDLWNTDFKDFTIITDGKEIKGHKCVLACQSTVFAAMLKPHTKEAMEGKVEIVDFSFEIIEKGIKLCYKQILVSDSSVEESLLLLKFTDKYDIKFVKENLEEYLGDQITVENVCEISKYASETNALKLQNKCMDFLVLLLSKKEVVPNMELLDKDFLIGAIKNFSCRKCQTL</sequence>
<proteinExistence type="predicted"/>
<dbReference type="Gene3D" id="3.30.710.10">
    <property type="entry name" value="Potassium Channel Kv1.1, Chain A"/>
    <property type="match status" value="1"/>
</dbReference>
<dbReference type="SUPFAM" id="SSF54695">
    <property type="entry name" value="POZ domain"/>
    <property type="match status" value="1"/>
</dbReference>
<dbReference type="InterPro" id="IPR011333">
    <property type="entry name" value="SKP1/BTB/POZ_sf"/>
</dbReference>
<dbReference type="PROSITE" id="PS50144">
    <property type="entry name" value="MATH"/>
    <property type="match status" value="1"/>
</dbReference>
<dbReference type="Gene3D" id="2.60.210.10">
    <property type="entry name" value="Apoptosis, Tumor Necrosis Factor Receptor Associated Protein 2, Chain A"/>
    <property type="match status" value="1"/>
</dbReference>
<reference evidence="4" key="1">
    <citation type="submission" date="2022-11" db="UniProtKB">
        <authorList>
            <consortium name="WormBaseParasite"/>
        </authorList>
    </citation>
    <scope>IDENTIFICATION</scope>
</reference>
<dbReference type="InterPro" id="IPR002083">
    <property type="entry name" value="MATH/TRAF_dom"/>
</dbReference>
<dbReference type="GO" id="GO:0030163">
    <property type="term" value="P:protein catabolic process"/>
    <property type="evidence" value="ECO:0007669"/>
    <property type="project" value="UniProtKB-ARBA"/>
</dbReference>
<dbReference type="CDD" id="cd18186">
    <property type="entry name" value="BTB_POZ_ZBTB_KLHL-like"/>
    <property type="match status" value="1"/>
</dbReference>
<evidence type="ECO:0000313" key="4">
    <source>
        <dbReference type="WBParaSite" id="PDA_v2.g9898.t1"/>
    </source>
</evidence>
<feature type="domain" description="BTB" evidence="1">
    <location>
        <begin position="174"/>
        <end position="233"/>
    </location>
</feature>
<feature type="domain" description="MATH" evidence="2">
    <location>
        <begin position="15"/>
        <end position="139"/>
    </location>
</feature>
<dbReference type="AlphaFoldDB" id="A0A914RE01"/>
<name>A0A914RE01_9BILA</name>
<evidence type="ECO:0000259" key="2">
    <source>
        <dbReference type="PROSITE" id="PS50144"/>
    </source>
</evidence>
<dbReference type="WBParaSite" id="PDA_v2.g9898.t1">
    <property type="protein sequence ID" value="PDA_v2.g9898.t1"/>
    <property type="gene ID" value="PDA_v2.g9898"/>
</dbReference>
<dbReference type="Pfam" id="PF00651">
    <property type="entry name" value="BTB"/>
    <property type="match status" value="1"/>
</dbReference>
<dbReference type="InterPro" id="IPR000210">
    <property type="entry name" value="BTB/POZ_dom"/>
</dbReference>
<dbReference type="SMART" id="SM00225">
    <property type="entry name" value="BTB"/>
    <property type="match status" value="1"/>
</dbReference>
<evidence type="ECO:0000259" key="1">
    <source>
        <dbReference type="PROSITE" id="PS50097"/>
    </source>
</evidence>
<dbReference type="SUPFAM" id="SSF49599">
    <property type="entry name" value="TRAF domain-like"/>
    <property type="match status" value="1"/>
</dbReference>
<dbReference type="PANTHER" id="PTHR24413">
    <property type="entry name" value="SPECKLE-TYPE POZ PROTEIN"/>
    <property type="match status" value="1"/>
</dbReference>
<evidence type="ECO:0000313" key="3">
    <source>
        <dbReference type="Proteomes" id="UP000887578"/>
    </source>
</evidence>
<dbReference type="Pfam" id="PF22486">
    <property type="entry name" value="MATH_2"/>
    <property type="match status" value="1"/>
</dbReference>
<keyword evidence="3" id="KW-1185">Reference proteome</keyword>
<dbReference type="PROSITE" id="PS50097">
    <property type="entry name" value="BTB"/>
    <property type="match status" value="1"/>
</dbReference>
<accession>A0A914RE01</accession>
<dbReference type="InterPro" id="IPR008974">
    <property type="entry name" value="TRAF-like"/>
</dbReference>
<dbReference type="CDD" id="cd00121">
    <property type="entry name" value="MATH"/>
    <property type="match status" value="1"/>
</dbReference>